<dbReference type="SMART" id="SM00530">
    <property type="entry name" value="HTH_XRE"/>
    <property type="match status" value="1"/>
</dbReference>
<dbReference type="GO" id="GO:0003677">
    <property type="term" value="F:DNA binding"/>
    <property type="evidence" value="ECO:0007669"/>
    <property type="project" value="UniProtKB-KW"/>
</dbReference>
<proteinExistence type="predicted"/>
<dbReference type="Pfam" id="PF01381">
    <property type="entry name" value="HTH_3"/>
    <property type="match status" value="1"/>
</dbReference>
<organism evidence="3 4">
    <name type="scientific">Enterococcus mundtii</name>
    <dbReference type="NCBI Taxonomy" id="53346"/>
    <lineage>
        <taxon>Bacteria</taxon>
        <taxon>Bacillati</taxon>
        <taxon>Bacillota</taxon>
        <taxon>Bacilli</taxon>
        <taxon>Lactobacillales</taxon>
        <taxon>Enterococcaceae</taxon>
        <taxon>Enterococcus</taxon>
    </lineage>
</organism>
<dbReference type="SUPFAM" id="SSF47413">
    <property type="entry name" value="lambda repressor-like DNA-binding domains"/>
    <property type="match status" value="1"/>
</dbReference>
<evidence type="ECO:0000256" key="1">
    <source>
        <dbReference type="ARBA" id="ARBA00023125"/>
    </source>
</evidence>
<dbReference type="CDD" id="cd00093">
    <property type="entry name" value="HTH_XRE"/>
    <property type="match status" value="1"/>
</dbReference>
<gene>
    <name evidence="3" type="ORF">A5802_001071</name>
</gene>
<evidence type="ECO:0000313" key="3">
    <source>
        <dbReference type="EMBL" id="OTP27336.1"/>
    </source>
</evidence>
<evidence type="ECO:0000313" key="4">
    <source>
        <dbReference type="Proteomes" id="UP000195024"/>
    </source>
</evidence>
<comment type="caution">
    <text evidence="3">The sequence shown here is derived from an EMBL/GenBank/DDBJ whole genome shotgun (WGS) entry which is preliminary data.</text>
</comment>
<dbReference type="AlphaFoldDB" id="A0A1I4J4Q9"/>
<dbReference type="InterPro" id="IPR010982">
    <property type="entry name" value="Lambda_DNA-bd_dom_sf"/>
</dbReference>
<dbReference type="Gene3D" id="1.10.260.40">
    <property type="entry name" value="lambda repressor-like DNA-binding domains"/>
    <property type="match status" value="1"/>
</dbReference>
<dbReference type="PANTHER" id="PTHR46558">
    <property type="entry name" value="TRACRIPTIONAL REGULATORY PROTEIN-RELATED-RELATED"/>
    <property type="match status" value="1"/>
</dbReference>
<protein>
    <recommendedName>
        <fullName evidence="2">HTH cro/C1-type domain-containing protein</fullName>
    </recommendedName>
</protein>
<feature type="domain" description="HTH cro/C1-type" evidence="2">
    <location>
        <begin position="10"/>
        <end position="64"/>
    </location>
</feature>
<sequence length="148" mass="17239">MDKNIIGQKISELRHKQQMTQEELAIKVGVSKQTISNWETGLKTPRMGAIQKIAELFHVTKGYIIEGEEENSRRLLSIFEKLDSERQKSVISFAGKKLEEQQLETKLDNEELLKEIDEFVEEYGFEAFENLHKVITSKRQKEQNKNIS</sequence>
<dbReference type="Proteomes" id="UP000195024">
    <property type="component" value="Unassembled WGS sequence"/>
</dbReference>
<name>A0A1I4J4Q9_ENTMU</name>
<dbReference type="PANTHER" id="PTHR46558:SF11">
    <property type="entry name" value="HTH-TYPE TRANSCRIPTIONAL REGULATOR XRE"/>
    <property type="match status" value="1"/>
</dbReference>
<dbReference type="RefSeq" id="WP_074799049.1">
    <property type="nucleotide sequence ID" value="NZ_FOUC01000001.1"/>
</dbReference>
<dbReference type="PROSITE" id="PS50943">
    <property type="entry name" value="HTH_CROC1"/>
    <property type="match status" value="1"/>
</dbReference>
<dbReference type="InterPro" id="IPR001387">
    <property type="entry name" value="Cro/C1-type_HTH"/>
</dbReference>
<accession>A0A1I4J4Q9</accession>
<keyword evidence="1" id="KW-0238">DNA-binding</keyword>
<evidence type="ECO:0000259" key="2">
    <source>
        <dbReference type="PROSITE" id="PS50943"/>
    </source>
</evidence>
<dbReference type="EMBL" id="NGMS01000001">
    <property type="protein sequence ID" value="OTP27336.1"/>
    <property type="molecule type" value="Genomic_DNA"/>
</dbReference>
<reference evidence="3 4" key="1">
    <citation type="submission" date="2017-05" db="EMBL/GenBank/DDBJ databases">
        <title>The Genome Sequence of Enterococcus mundtii 6B1_DIV0119.</title>
        <authorList>
            <consortium name="The Broad Institute Genomics Platform"/>
            <consortium name="The Broad Institute Genomic Center for Infectious Diseases"/>
            <person name="Earl A."/>
            <person name="Manson A."/>
            <person name="Schwartman J."/>
            <person name="Gilmore M."/>
            <person name="Abouelleil A."/>
            <person name="Cao P."/>
            <person name="Chapman S."/>
            <person name="Cusick C."/>
            <person name="Shea T."/>
            <person name="Young S."/>
            <person name="Neafsey D."/>
            <person name="Nusbaum C."/>
            <person name="Birren B."/>
        </authorList>
    </citation>
    <scope>NUCLEOTIDE SEQUENCE [LARGE SCALE GENOMIC DNA]</scope>
    <source>
        <strain evidence="3 4">6B1_DIV0119</strain>
    </source>
</reference>